<feature type="region of interest" description="Disordered" evidence="2">
    <location>
        <begin position="739"/>
        <end position="770"/>
    </location>
</feature>
<reference evidence="4 5" key="1">
    <citation type="journal article" date="2019" name="Int. J. Syst. Evol. Microbiol.">
        <title>The Global Catalogue of Microorganisms (GCM) 10K type strain sequencing project: providing services to taxonomists for standard genome sequencing and annotation.</title>
        <authorList>
            <consortium name="The Broad Institute Genomics Platform"/>
            <consortium name="The Broad Institute Genome Sequencing Center for Infectious Disease"/>
            <person name="Wu L."/>
            <person name="Ma J."/>
        </authorList>
    </citation>
    <scope>NUCLEOTIDE SEQUENCE [LARGE SCALE GENOMIC DNA]</scope>
    <source>
        <strain evidence="4 5">JCM 13584</strain>
    </source>
</reference>
<evidence type="ECO:0000256" key="1">
    <source>
        <dbReference type="ARBA" id="ARBA00023125"/>
    </source>
</evidence>
<dbReference type="InterPro" id="IPR039420">
    <property type="entry name" value="WalR-like"/>
</dbReference>
<evidence type="ECO:0000256" key="2">
    <source>
        <dbReference type="SAM" id="MobiDB-lite"/>
    </source>
</evidence>
<dbReference type="PRINTS" id="PR00038">
    <property type="entry name" value="HTHLUXR"/>
</dbReference>
<dbReference type="Gene3D" id="1.10.10.10">
    <property type="entry name" value="Winged helix-like DNA-binding domain superfamily/Winged helix DNA-binding domain"/>
    <property type="match status" value="1"/>
</dbReference>
<sequence length="865" mass="90929">MQPMDETSRTDPRHRSNVEAFESSNAIIELLARHRLVVAPHVASRLGLGLGGDADAIIEVTTMLRAAQRLGLAVLPDPLPLVPAITAAVEPQGANLAAWERQALVIAAVCTDDRIDVLLTACGRPMAEFVDGQLSRHLLLVAGHFAFADPRMRVWVHAEASLAERTAAHGSLAEAYVVLEVEEHVVWHRSLATLEGSPDLVAPLLEIAERADAAGEAERAHAVAREAESHATGGQAVIARRVAGIAALHGGFVEDAERWLGAVLTHGDECSRANVLGDYLLATALLRGDVAEPELDAQLEQAECAAALGATVAACHLPALVRATAIAAGLLAERGAAQRAARRLAQARALIEQYGLADGEWLVGRAWCALFAGDAFAEVDRADDEQVAAASAPDPRRVASERAADGTVLGGLHAVAIALELGLAGDPTAAMRWLGSRRDVAPDPRSTVAGFERSALLRAERAVAVALLDLWAGEVRRAADGLRQAACDLPIALTFGGLGAALARRLELIGTGEIGPWARAVEASLPQSASGVRREDLIDRAVEAHLFGRRSEAETLVALADERARGGFGCGLHIPGLDAAAEDASTSRTAAGPGGFEAGGAGIARRPPDARLASELRHRMRGIDRRGFDAEYAAVADRARAIRSPYERARTELMLARACSAFGAVDRAGRHLVAAEHLFADCGAVGWLRAVAAERIAQIAARRGVAEYGVTAYGVAASGIPASGAGAGAAASVDVAGDARMPADRPRSAAPQARPERPAPATTDGRSAQERAVAASDRLEDDEDDDVLGECRSAWADVLTERELEVAMLVVEGCSNREAASQLYVSVRTVEVHVGRVFTKLAVHSRVELTVLAHRMRGRLSSSRT</sequence>
<keyword evidence="5" id="KW-1185">Reference proteome</keyword>
<dbReference type="SMART" id="SM00421">
    <property type="entry name" value="HTH_LUXR"/>
    <property type="match status" value="1"/>
</dbReference>
<gene>
    <name evidence="4" type="ORF">GCM10009717_11020</name>
</gene>
<protein>
    <recommendedName>
        <fullName evidence="3">HTH luxR-type domain-containing protein</fullName>
    </recommendedName>
</protein>
<accession>A0ABN2QAJ7</accession>
<dbReference type="CDD" id="cd06170">
    <property type="entry name" value="LuxR_C_like"/>
    <property type="match status" value="1"/>
</dbReference>
<evidence type="ECO:0000259" key="3">
    <source>
        <dbReference type="PROSITE" id="PS50043"/>
    </source>
</evidence>
<dbReference type="InterPro" id="IPR036388">
    <property type="entry name" value="WH-like_DNA-bd_sf"/>
</dbReference>
<evidence type="ECO:0000313" key="4">
    <source>
        <dbReference type="EMBL" id="GAA1946531.1"/>
    </source>
</evidence>
<dbReference type="PANTHER" id="PTHR43214">
    <property type="entry name" value="TWO-COMPONENT RESPONSE REGULATOR"/>
    <property type="match status" value="1"/>
</dbReference>
<dbReference type="Pfam" id="PF00196">
    <property type="entry name" value="GerE"/>
    <property type="match status" value="1"/>
</dbReference>
<dbReference type="Proteomes" id="UP001499954">
    <property type="component" value="Unassembled WGS sequence"/>
</dbReference>
<feature type="domain" description="HTH luxR-type" evidence="3">
    <location>
        <begin position="792"/>
        <end position="857"/>
    </location>
</feature>
<comment type="caution">
    <text evidence="4">The sequence shown here is derived from an EMBL/GenBank/DDBJ whole genome shotgun (WGS) entry which is preliminary data.</text>
</comment>
<dbReference type="PROSITE" id="PS50043">
    <property type="entry name" value="HTH_LUXR_2"/>
    <property type="match status" value="1"/>
</dbReference>
<evidence type="ECO:0000313" key="5">
    <source>
        <dbReference type="Proteomes" id="UP001499954"/>
    </source>
</evidence>
<proteinExistence type="predicted"/>
<keyword evidence="1" id="KW-0238">DNA-binding</keyword>
<name>A0ABN2QAJ7_9MICO</name>
<dbReference type="InterPro" id="IPR016032">
    <property type="entry name" value="Sig_transdc_resp-reg_C-effctor"/>
</dbReference>
<dbReference type="SUPFAM" id="SSF46894">
    <property type="entry name" value="C-terminal effector domain of the bipartite response regulators"/>
    <property type="match status" value="1"/>
</dbReference>
<dbReference type="EMBL" id="BAAAMK010000002">
    <property type="protein sequence ID" value="GAA1946531.1"/>
    <property type="molecule type" value="Genomic_DNA"/>
</dbReference>
<dbReference type="InterPro" id="IPR000792">
    <property type="entry name" value="Tscrpt_reg_LuxR_C"/>
</dbReference>
<organism evidence="4 5">
    <name type="scientific">Agromyces allii</name>
    <dbReference type="NCBI Taxonomy" id="393607"/>
    <lineage>
        <taxon>Bacteria</taxon>
        <taxon>Bacillati</taxon>
        <taxon>Actinomycetota</taxon>
        <taxon>Actinomycetes</taxon>
        <taxon>Micrococcales</taxon>
        <taxon>Microbacteriaceae</taxon>
        <taxon>Agromyces</taxon>
    </lineage>
</organism>